<sequence length="132" mass="15079">MRKFLILLLFSIPSYATSVFYEFIELKSDDFKKLKIFASNGNRSTEIHEFFVHVPNSLDGNKLQSISLELWQDQEMLFSSLSEFSIYNEGSRSAFPVTLKVDTGVRVKATLCYAHKCLEINSISTLPIKDAE</sequence>
<dbReference type="EMBL" id="CP109965">
    <property type="protein sequence ID" value="WAJ69605.1"/>
    <property type="molecule type" value="Genomic_DNA"/>
</dbReference>
<organism evidence="1 2">
    <name type="scientific">Catenovulum adriaticum</name>
    <dbReference type="NCBI Taxonomy" id="2984846"/>
    <lineage>
        <taxon>Bacteria</taxon>
        <taxon>Pseudomonadati</taxon>
        <taxon>Pseudomonadota</taxon>
        <taxon>Gammaproteobacteria</taxon>
        <taxon>Alteromonadales</taxon>
        <taxon>Alteromonadaceae</taxon>
        <taxon>Catenovulum</taxon>
    </lineage>
</organism>
<evidence type="ECO:0000313" key="2">
    <source>
        <dbReference type="Proteomes" id="UP001163726"/>
    </source>
</evidence>
<accession>A0ABY7AJ36</accession>
<evidence type="ECO:0008006" key="3">
    <source>
        <dbReference type="Google" id="ProtNLM"/>
    </source>
</evidence>
<proteinExistence type="predicted"/>
<evidence type="ECO:0000313" key="1">
    <source>
        <dbReference type="EMBL" id="WAJ69605.1"/>
    </source>
</evidence>
<dbReference type="RefSeq" id="WP_268073889.1">
    <property type="nucleotide sequence ID" value="NZ_CP109965.1"/>
</dbReference>
<keyword evidence="2" id="KW-1185">Reference proteome</keyword>
<protein>
    <recommendedName>
        <fullName evidence="3">Thiol:disulfide interchange protein DsbD N-terminal domain-containing protein</fullName>
    </recommendedName>
</protein>
<dbReference type="Proteomes" id="UP001163726">
    <property type="component" value="Chromosome"/>
</dbReference>
<name>A0ABY7AJ36_9ALTE</name>
<reference evidence="1" key="1">
    <citation type="submission" date="2022-10" db="EMBL/GenBank/DDBJ databases">
        <title>Catenovulum adriacola sp. nov. isolated in the Harbour of Susak.</title>
        <authorList>
            <person name="Schoch T."/>
            <person name="Reich S.J."/>
            <person name="Stoeferle S."/>
            <person name="Flaiz M."/>
            <person name="Kazda M."/>
            <person name="Riedel C.U."/>
            <person name="Duerre P."/>
        </authorList>
    </citation>
    <scope>NUCLEOTIDE SEQUENCE</scope>
    <source>
        <strain evidence="1">TS8</strain>
    </source>
</reference>
<gene>
    <name evidence="1" type="ORF">OLW01_10590</name>
</gene>